<dbReference type="EMBL" id="CP001804">
    <property type="protein sequence ID" value="ACY17178.1"/>
    <property type="molecule type" value="Genomic_DNA"/>
</dbReference>
<accession>D0LRF0</accession>
<gene>
    <name evidence="2" type="ordered locus">Hoch_4687</name>
</gene>
<dbReference type="HOGENOM" id="CLU_721146_0_0_7"/>
<dbReference type="eggNOG" id="ENOG502ZQDN">
    <property type="taxonomic scope" value="Bacteria"/>
</dbReference>
<evidence type="ECO:0000313" key="2">
    <source>
        <dbReference type="EMBL" id="ACY17178.1"/>
    </source>
</evidence>
<evidence type="ECO:0000313" key="3">
    <source>
        <dbReference type="Proteomes" id="UP000001880"/>
    </source>
</evidence>
<name>D0LRF0_HALO1</name>
<dbReference type="KEGG" id="hoh:Hoch_4687"/>
<reference evidence="2 3" key="1">
    <citation type="journal article" date="2010" name="Stand. Genomic Sci.">
        <title>Complete genome sequence of Haliangium ochraceum type strain (SMP-2).</title>
        <authorList>
            <consortium name="US DOE Joint Genome Institute (JGI-PGF)"/>
            <person name="Ivanova N."/>
            <person name="Daum C."/>
            <person name="Lang E."/>
            <person name="Abt B."/>
            <person name="Kopitz M."/>
            <person name="Saunders E."/>
            <person name="Lapidus A."/>
            <person name="Lucas S."/>
            <person name="Glavina Del Rio T."/>
            <person name="Nolan M."/>
            <person name="Tice H."/>
            <person name="Copeland A."/>
            <person name="Cheng J.F."/>
            <person name="Chen F."/>
            <person name="Bruce D."/>
            <person name="Goodwin L."/>
            <person name="Pitluck S."/>
            <person name="Mavromatis K."/>
            <person name="Pati A."/>
            <person name="Mikhailova N."/>
            <person name="Chen A."/>
            <person name="Palaniappan K."/>
            <person name="Land M."/>
            <person name="Hauser L."/>
            <person name="Chang Y.J."/>
            <person name="Jeffries C.D."/>
            <person name="Detter J.C."/>
            <person name="Brettin T."/>
            <person name="Rohde M."/>
            <person name="Goker M."/>
            <person name="Bristow J."/>
            <person name="Markowitz V."/>
            <person name="Eisen J.A."/>
            <person name="Hugenholtz P."/>
            <person name="Kyrpides N.C."/>
            <person name="Klenk H.P."/>
        </authorList>
    </citation>
    <scope>NUCLEOTIDE SEQUENCE [LARGE SCALE GENOMIC DNA]</scope>
    <source>
        <strain evidence="3">DSM 14365 / CIP 107738 / JCM 11303 / AJ 13395 / SMP-2</strain>
    </source>
</reference>
<protein>
    <submittedName>
        <fullName evidence="2">Uncharacterized protein</fullName>
    </submittedName>
</protein>
<feature type="compositionally biased region" description="Basic and acidic residues" evidence="1">
    <location>
        <begin position="1"/>
        <end position="14"/>
    </location>
</feature>
<proteinExistence type="predicted"/>
<keyword evidence="3" id="KW-1185">Reference proteome</keyword>
<evidence type="ECO:0000256" key="1">
    <source>
        <dbReference type="SAM" id="MobiDB-lite"/>
    </source>
</evidence>
<sequence>MPRGRERSSKRAGEAGDQAGDSTERAMMYEARNDEVMSDDAGATAATLLAEAERLAARAFALVQRGAVRDGAAALERAVSLAERSRDRDAHAHYLYTHALALAQLPGQRQRARGLWRRARAMARDARRLEVQFYAQRRRVQQYAENGDLGGAIAEADRMVEAMAALGPAGRQRAQVDALRERGRLLLRLGVSGGEHALLERAHADFGRAVKLAQALGLDELALALRLERRSLAALLPDCTAHSEEFAELRAEAEARSLAGLGAALAIEEAATALREGAPEAGVVHAERARDAALEDGDALGCLIACMLIAEGRETLGDRDGVIATLLSCQTALERLLGKAAGREVARVLDSLEGRCEPLRPVPAPAPVAVVPAPVEYRASASA</sequence>
<dbReference type="RefSeq" id="WP_012829776.1">
    <property type="nucleotide sequence ID" value="NC_013440.1"/>
</dbReference>
<dbReference type="AlphaFoldDB" id="D0LRF0"/>
<feature type="region of interest" description="Disordered" evidence="1">
    <location>
        <begin position="1"/>
        <end position="24"/>
    </location>
</feature>
<dbReference type="Proteomes" id="UP000001880">
    <property type="component" value="Chromosome"/>
</dbReference>
<organism evidence="2 3">
    <name type="scientific">Haliangium ochraceum (strain DSM 14365 / JCM 11303 / SMP-2)</name>
    <dbReference type="NCBI Taxonomy" id="502025"/>
    <lineage>
        <taxon>Bacteria</taxon>
        <taxon>Pseudomonadati</taxon>
        <taxon>Myxococcota</taxon>
        <taxon>Polyangia</taxon>
        <taxon>Haliangiales</taxon>
        <taxon>Kofleriaceae</taxon>
        <taxon>Haliangium</taxon>
    </lineage>
</organism>